<keyword evidence="2" id="KW-1185">Reference proteome</keyword>
<dbReference type="EMBL" id="AP023367">
    <property type="protein sequence ID" value="BCJ93808.1"/>
    <property type="molecule type" value="Genomic_DNA"/>
</dbReference>
<dbReference type="KEGG" id="acel:acsn021_13770"/>
<sequence length="55" mass="6305">MEELLEKKVSDEDYKEIIKLMELHTESASLETVDAFECGFRFGALIIIDLLKGNE</sequence>
<proteinExistence type="predicted"/>
<dbReference type="Pfam" id="PF20648">
    <property type="entry name" value="DUF6809"/>
    <property type="match status" value="1"/>
</dbReference>
<organism evidence="1 2">
    <name type="scientific">Anaerocolumna cellulosilytica</name>
    <dbReference type="NCBI Taxonomy" id="433286"/>
    <lineage>
        <taxon>Bacteria</taxon>
        <taxon>Bacillati</taxon>
        <taxon>Bacillota</taxon>
        <taxon>Clostridia</taxon>
        <taxon>Lachnospirales</taxon>
        <taxon>Lachnospiraceae</taxon>
        <taxon>Anaerocolumna</taxon>
    </lineage>
</organism>
<protein>
    <submittedName>
        <fullName evidence="1">Uncharacterized protein</fullName>
    </submittedName>
</protein>
<reference evidence="1 2" key="1">
    <citation type="journal article" date="2016" name="Int. J. Syst. Evol. Microbiol.">
        <title>Descriptions of Anaerotaenia torta gen. nov., sp. nov. and Anaerocolumna cellulosilytica gen. nov., sp. nov. isolated from a methanogenic reactor of cattle waste.</title>
        <authorList>
            <person name="Uek A."/>
            <person name="Ohtaki Y."/>
            <person name="Kaku N."/>
            <person name="Ueki K."/>
        </authorList>
    </citation>
    <scope>NUCLEOTIDE SEQUENCE [LARGE SCALE GENOMIC DNA]</scope>
    <source>
        <strain evidence="1 2">SN021</strain>
    </source>
</reference>
<name>A0A6S6R425_9FIRM</name>
<dbReference type="AlphaFoldDB" id="A0A6S6R425"/>
<evidence type="ECO:0000313" key="2">
    <source>
        <dbReference type="Proteomes" id="UP000515561"/>
    </source>
</evidence>
<dbReference type="InterPro" id="IPR049215">
    <property type="entry name" value="DUF6809"/>
</dbReference>
<evidence type="ECO:0000313" key="1">
    <source>
        <dbReference type="EMBL" id="BCJ93808.1"/>
    </source>
</evidence>
<gene>
    <name evidence="1" type="ORF">acsn021_13770</name>
</gene>
<dbReference type="Proteomes" id="UP000515561">
    <property type="component" value="Chromosome"/>
</dbReference>
<accession>A0A6S6R425</accession>